<comment type="caution">
    <text evidence="3">The sequence shown here is derived from an EMBL/GenBank/DDBJ whole genome shotgun (WGS) entry which is preliminary data.</text>
</comment>
<feature type="compositionally biased region" description="Low complexity" evidence="1">
    <location>
        <begin position="271"/>
        <end position="283"/>
    </location>
</feature>
<dbReference type="PANTHER" id="PTHR28541">
    <property type="entry name" value="DDB1- AND CUL4-ASSOCIATED FACTOR 15"/>
    <property type="match status" value="1"/>
</dbReference>
<dbReference type="InterPro" id="IPR032734">
    <property type="entry name" value="DCAF15_WD40"/>
</dbReference>
<feature type="region of interest" description="Disordered" evidence="1">
    <location>
        <begin position="1"/>
        <end position="21"/>
    </location>
</feature>
<keyword evidence="4" id="KW-1185">Reference proteome</keyword>
<feature type="region of interest" description="Disordered" evidence="1">
    <location>
        <begin position="271"/>
        <end position="424"/>
    </location>
</feature>
<sequence length="641" mass="71082">MAPSSKSEKDDSKQKTQRKHKDHVVKLLVRGKLAGQFSQHRFRKLPPRVCVPLKNIVSEEFLRAGHIFLGFTKCGRYVLSYTSDCGEDDDFSFYTYHLYWWEFNLHSRLKQVHHVRLFAGEEIYSDLYLTVCEWPNDHSKIVIFGFNTRSSSSVLMNLMMSDENNRDIYITIASMPPPQRCSKCCPVPSASTIRTGSGECLEHGYVLNSRYQVVYPFPTFQPAFQLKKDQVILLNTSYSLVACGISLCPEKQGQSSQILYTKGAAQSTQTASISSASLDASSLPQESPENRHFPCRPPPIPSSPSHSQAAMRAREFAADLFRRAQGGGGGGAGMESERQGERRTADGDEKEAVHKPEDKGINVDTSRVEEGCKDRKAEDRRTSSQQASSSCGSPNFGMSPASSPSSLPSTSAPSSCQNPAPSEPGYVNYSRLHYRLQQQGAEEQSPGGVGGYDDDKVQLPFTVTDLKGRNLQLVTGPHNRQSVCVEQLTLDFEYLINEVIRNDAAWAPQFCSFSDYDVVILEVCPETNTVMINIGLLLLAFSVSDEEHCRPNTYHSNLQVSWDLNTGVCCTVGVGDLTEVKGQTSGSVWSSYRKSCVNTVMKWLVPESSSRYINRMTNEALHKGSSVQVLADGDRCICIVL</sequence>
<evidence type="ECO:0000313" key="4">
    <source>
        <dbReference type="Proteomes" id="UP001352852"/>
    </source>
</evidence>
<dbReference type="Pfam" id="PF14939">
    <property type="entry name" value="DCAF15_WD40"/>
    <property type="match status" value="1"/>
</dbReference>
<feature type="compositionally biased region" description="Basic and acidic residues" evidence="1">
    <location>
        <begin position="335"/>
        <end position="382"/>
    </location>
</feature>
<feature type="compositionally biased region" description="Low complexity" evidence="1">
    <location>
        <begin position="383"/>
        <end position="415"/>
    </location>
</feature>
<dbReference type="CDD" id="cd20917">
    <property type="entry name" value="DCAF15-NTD"/>
    <property type="match status" value="1"/>
</dbReference>
<dbReference type="InterPro" id="IPR038914">
    <property type="entry name" value="DCAF15"/>
</dbReference>
<organism evidence="3 4">
    <name type="scientific">Characodon lateralis</name>
    <dbReference type="NCBI Taxonomy" id="208331"/>
    <lineage>
        <taxon>Eukaryota</taxon>
        <taxon>Metazoa</taxon>
        <taxon>Chordata</taxon>
        <taxon>Craniata</taxon>
        <taxon>Vertebrata</taxon>
        <taxon>Euteleostomi</taxon>
        <taxon>Actinopterygii</taxon>
        <taxon>Neopterygii</taxon>
        <taxon>Teleostei</taxon>
        <taxon>Neoteleostei</taxon>
        <taxon>Acanthomorphata</taxon>
        <taxon>Ovalentaria</taxon>
        <taxon>Atherinomorphae</taxon>
        <taxon>Cyprinodontiformes</taxon>
        <taxon>Goodeidae</taxon>
        <taxon>Characodon</taxon>
    </lineage>
</organism>
<reference evidence="3 4" key="1">
    <citation type="submission" date="2021-06" db="EMBL/GenBank/DDBJ databases">
        <authorList>
            <person name="Palmer J.M."/>
        </authorList>
    </citation>
    <scope>NUCLEOTIDE SEQUENCE [LARGE SCALE GENOMIC DNA]</scope>
    <source>
        <strain evidence="3 4">CL_MEX2019</strain>
        <tissue evidence="3">Muscle</tissue>
    </source>
</reference>
<evidence type="ECO:0000256" key="1">
    <source>
        <dbReference type="SAM" id="MobiDB-lite"/>
    </source>
</evidence>
<evidence type="ECO:0000313" key="3">
    <source>
        <dbReference type="EMBL" id="MED6286451.1"/>
    </source>
</evidence>
<dbReference type="EMBL" id="JAHUTJ010057696">
    <property type="protein sequence ID" value="MED6286451.1"/>
    <property type="molecule type" value="Genomic_DNA"/>
</dbReference>
<evidence type="ECO:0000259" key="2">
    <source>
        <dbReference type="Pfam" id="PF14939"/>
    </source>
</evidence>
<gene>
    <name evidence="3" type="ORF">CHARACLAT_006186</name>
</gene>
<protein>
    <recommendedName>
        <fullName evidence="2">DDB1- and CUL4-associated factor 15 WD40 repeat-containing domain-containing protein</fullName>
    </recommendedName>
</protein>
<name>A0ABU7EHE7_9TELE</name>
<dbReference type="CDD" id="cd20913">
    <property type="entry name" value="DCAF15-CTD"/>
    <property type="match status" value="1"/>
</dbReference>
<accession>A0ABU7EHE7</accession>
<dbReference type="PANTHER" id="PTHR28541:SF1">
    <property type="entry name" value="DDB1- AND CUL4-ASSOCIATED FACTOR 15"/>
    <property type="match status" value="1"/>
</dbReference>
<feature type="compositionally biased region" description="Basic and acidic residues" evidence="1">
    <location>
        <begin position="1"/>
        <end position="14"/>
    </location>
</feature>
<feature type="compositionally biased region" description="Basic and acidic residues" evidence="1">
    <location>
        <begin position="312"/>
        <end position="322"/>
    </location>
</feature>
<dbReference type="InterPro" id="IPR047319">
    <property type="entry name" value="DCAF15_C"/>
</dbReference>
<dbReference type="Proteomes" id="UP001352852">
    <property type="component" value="Unassembled WGS sequence"/>
</dbReference>
<feature type="domain" description="DDB1- and CUL4-associated factor 15 WD40 repeat-containing" evidence="2">
    <location>
        <begin position="37"/>
        <end position="248"/>
    </location>
</feature>
<proteinExistence type="predicted"/>